<comment type="caution">
    <text evidence="3">The sequence shown here is derived from an EMBL/GenBank/DDBJ whole genome shotgun (WGS) entry which is preliminary data.</text>
</comment>
<evidence type="ECO:0000256" key="1">
    <source>
        <dbReference type="SAM" id="Phobius"/>
    </source>
</evidence>
<gene>
    <name evidence="3" type="ORF">ACFOY7_00640</name>
</gene>
<sequence>MVVNQQLLYRIYRTGLWLVFFIYFCLSSYLLIFQRVRTLVSNYWNGISINPYVYIPSTGASYFETFLANSNLIPFKNTFRYLMESDNFSFQFIFNNIVGNILVFLPLGLLLPLLFRQYKRFPLLFATVTCLTILVEITQITLHIGQFDVDDVILNIIGGMIGFLLAKLLADKAKVKSQLIIG</sequence>
<reference evidence="4" key="1">
    <citation type="journal article" date="2019" name="Int. J. Syst. Evol. Microbiol.">
        <title>The Global Catalogue of Microorganisms (GCM) 10K type strain sequencing project: providing services to taxonomists for standard genome sequencing and annotation.</title>
        <authorList>
            <consortium name="The Broad Institute Genomics Platform"/>
            <consortium name="The Broad Institute Genome Sequencing Center for Infectious Disease"/>
            <person name="Wu L."/>
            <person name="Ma J."/>
        </authorList>
    </citation>
    <scope>NUCLEOTIDE SEQUENCE [LARGE SCALE GENOMIC DNA]</scope>
    <source>
        <strain evidence="4">CCUG 37865</strain>
    </source>
</reference>
<keyword evidence="4" id="KW-1185">Reference proteome</keyword>
<keyword evidence="1" id="KW-0812">Transmembrane</keyword>
<feature type="transmembrane region" description="Helical" evidence="1">
    <location>
        <begin position="12"/>
        <end position="32"/>
    </location>
</feature>
<proteinExistence type="predicted"/>
<dbReference type="PANTHER" id="PTHR36834:SF1">
    <property type="entry name" value="INTEGRAL MEMBRANE PROTEIN"/>
    <property type="match status" value="1"/>
</dbReference>
<accession>A0ABV8WQD5</accession>
<protein>
    <submittedName>
        <fullName evidence="3">VanZ family protein</fullName>
    </submittedName>
</protein>
<evidence type="ECO:0000313" key="4">
    <source>
        <dbReference type="Proteomes" id="UP001595882"/>
    </source>
</evidence>
<dbReference type="RefSeq" id="WP_390248349.1">
    <property type="nucleotide sequence ID" value="NZ_JBHSDT010000001.1"/>
</dbReference>
<name>A0ABV8WQD5_9BACI</name>
<keyword evidence="1" id="KW-0472">Membrane</keyword>
<feature type="transmembrane region" description="Helical" evidence="1">
    <location>
        <begin position="92"/>
        <end position="114"/>
    </location>
</feature>
<evidence type="ECO:0000313" key="3">
    <source>
        <dbReference type="EMBL" id="MFC4401605.1"/>
    </source>
</evidence>
<dbReference type="EMBL" id="JBHSDT010000001">
    <property type="protein sequence ID" value="MFC4401605.1"/>
    <property type="molecule type" value="Genomic_DNA"/>
</dbReference>
<evidence type="ECO:0000259" key="2">
    <source>
        <dbReference type="Pfam" id="PF04892"/>
    </source>
</evidence>
<organism evidence="3 4">
    <name type="scientific">Gracilibacillus xinjiangensis</name>
    <dbReference type="NCBI Taxonomy" id="1193282"/>
    <lineage>
        <taxon>Bacteria</taxon>
        <taxon>Bacillati</taxon>
        <taxon>Bacillota</taxon>
        <taxon>Bacilli</taxon>
        <taxon>Bacillales</taxon>
        <taxon>Bacillaceae</taxon>
        <taxon>Gracilibacillus</taxon>
    </lineage>
</organism>
<dbReference type="Pfam" id="PF04892">
    <property type="entry name" value="VanZ"/>
    <property type="match status" value="1"/>
</dbReference>
<keyword evidence="1" id="KW-1133">Transmembrane helix</keyword>
<dbReference type="PANTHER" id="PTHR36834">
    <property type="entry name" value="MEMBRANE PROTEIN-RELATED"/>
    <property type="match status" value="1"/>
</dbReference>
<feature type="transmembrane region" description="Helical" evidence="1">
    <location>
        <begin position="121"/>
        <end position="140"/>
    </location>
</feature>
<dbReference type="InterPro" id="IPR053150">
    <property type="entry name" value="Teicoplanin_resist-assoc"/>
</dbReference>
<feature type="domain" description="VanZ-like" evidence="2">
    <location>
        <begin position="51"/>
        <end position="169"/>
    </location>
</feature>
<feature type="transmembrane region" description="Helical" evidence="1">
    <location>
        <begin position="152"/>
        <end position="170"/>
    </location>
</feature>
<dbReference type="Proteomes" id="UP001595882">
    <property type="component" value="Unassembled WGS sequence"/>
</dbReference>
<dbReference type="InterPro" id="IPR006976">
    <property type="entry name" value="VanZ-like"/>
</dbReference>